<feature type="domain" description="Metallo-beta-lactamase" evidence="1">
    <location>
        <begin position="99"/>
        <end position="149"/>
    </location>
</feature>
<protein>
    <recommendedName>
        <fullName evidence="1">Metallo-beta-lactamase domain-containing protein</fullName>
    </recommendedName>
</protein>
<dbReference type="OrthoDB" id="3481168at2759"/>
<gene>
    <name evidence="2" type="ORF">TGAMA5MH_04465</name>
</gene>
<evidence type="ECO:0000313" key="2">
    <source>
        <dbReference type="EMBL" id="PNP43493.1"/>
    </source>
</evidence>
<dbReference type="Proteomes" id="UP000236546">
    <property type="component" value="Unassembled WGS sequence"/>
</dbReference>
<dbReference type="Gene3D" id="3.60.15.10">
    <property type="entry name" value="Ribonuclease Z/Hydroxyacylglutathione hydrolase-like"/>
    <property type="match status" value="1"/>
</dbReference>
<dbReference type="SUPFAM" id="SSF56281">
    <property type="entry name" value="Metallo-hydrolase/oxidoreductase"/>
    <property type="match status" value="1"/>
</dbReference>
<accession>A0A2K0TD88</accession>
<evidence type="ECO:0000313" key="3">
    <source>
        <dbReference type="Proteomes" id="UP000236546"/>
    </source>
</evidence>
<dbReference type="EMBL" id="MTYH01000037">
    <property type="protein sequence ID" value="PNP43493.1"/>
    <property type="molecule type" value="Genomic_DNA"/>
</dbReference>
<dbReference type="Pfam" id="PF00753">
    <property type="entry name" value="Lactamase_B"/>
    <property type="match status" value="1"/>
</dbReference>
<sequence length="226" mass="25291">MSKFDSITLNPTFDRGFFDPLPVSDKQTPPQSLKQSDVYPRSEVHESFKASLWGGPFESFYNTSNITVNYPIPSIPQIMSVNVGYADYIQLVWVMENFNKPITHVVPSHHHGDHAGGVPDYVAAGAMLIIPEIAKVFYPEVNGGNVNFATYNETDPFILKDDIVQFRPAWREENPHARDWPYGITTSACPSDSEGLQHSSLTCGVRPQIRLRETRYALTLDTQGSG</sequence>
<dbReference type="AlphaFoldDB" id="A0A2K0TD88"/>
<evidence type="ECO:0000259" key="1">
    <source>
        <dbReference type="Pfam" id="PF00753"/>
    </source>
</evidence>
<comment type="caution">
    <text evidence="2">The sequence shown here is derived from an EMBL/GenBank/DDBJ whole genome shotgun (WGS) entry which is preliminary data.</text>
</comment>
<dbReference type="InterPro" id="IPR036866">
    <property type="entry name" value="RibonucZ/Hydroxyglut_hydro"/>
</dbReference>
<name>A0A2K0TD88_9HYPO</name>
<proteinExistence type="predicted"/>
<organism evidence="2 3">
    <name type="scientific">Trichoderma gamsii</name>
    <dbReference type="NCBI Taxonomy" id="398673"/>
    <lineage>
        <taxon>Eukaryota</taxon>
        <taxon>Fungi</taxon>
        <taxon>Dikarya</taxon>
        <taxon>Ascomycota</taxon>
        <taxon>Pezizomycotina</taxon>
        <taxon>Sordariomycetes</taxon>
        <taxon>Hypocreomycetidae</taxon>
        <taxon>Hypocreales</taxon>
        <taxon>Hypocreaceae</taxon>
        <taxon>Trichoderma</taxon>
    </lineage>
</organism>
<dbReference type="InterPro" id="IPR001279">
    <property type="entry name" value="Metallo-B-lactamas"/>
</dbReference>
<reference evidence="2 3" key="1">
    <citation type="submission" date="2017-02" db="EMBL/GenBank/DDBJ databases">
        <title>Genomes of Trichoderma spp. with biocontrol activity.</title>
        <authorList>
            <person name="Gardiner D."/>
            <person name="Kazan K."/>
            <person name="Vos C."/>
            <person name="Harvey P."/>
        </authorList>
    </citation>
    <scope>NUCLEOTIDE SEQUENCE [LARGE SCALE GENOMIC DNA]</scope>
    <source>
        <strain evidence="2 3">A5MH</strain>
    </source>
</reference>